<feature type="domain" description="HTH araC/xylS-type" evidence="4">
    <location>
        <begin position="217"/>
        <end position="318"/>
    </location>
</feature>
<dbReference type="Pfam" id="PF12833">
    <property type="entry name" value="HTH_18"/>
    <property type="match status" value="1"/>
</dbReference>
<reference evidence="6" key="1">
    <citation type="journal article" date="2019" name="Int. J. Syst. Evol. Microbiol.">
        <title>The Global Catalogue of Microorganisms (GCM) 10K type strain sequencing project: providing services to taxonomists for standard genome sequencing and annotation.</title>
        <authorList>
            <consortium name="The Broad Institute Genomics Platform"/>
            <consortium name="The Broad Institute Genome Sequencing Center for Infectious Disease"/>
            <person name="Wu L."/>
            <person name="Ma J."/>
        </authorList>
    </citation>
    <scope>NUCLEOTIDE SEQUENCE [LARGE SCALE GENOMIC DNA]</scope>
    <source>
        <strain evidence="6">CGMCC 4.1469</strain>
    </source>
</reference>
<dbReference type="InterPro" id="IPR050204">
    <property type="entry name" value="AraC_XylS_family_regulators"/>
</dbReference>
<dbReference type="InterPro" id="IPR020449">
    <property type="entry name" value="Tscrpt_reg_AraC-type_HTH"/>
</dbReference>
<dbReference type="InterPro" id="IPR035418">
    <property type="entry name" value="AraC-bd_2"/>
</dbReference>
<comment type="caution">
    <text evidence="5">The sequence shown here is derived from an EMBL/GenBank/DDBJ whole genome shotgun (WGS) entry which is preliminary data.</text>
</comment>
<dbReference type="Gene3D" id="1.10.10.60">
    <property type="entry name" value="Homeodomain-like"/>
    <property type="match status" value="1"/>
</dbReference>
<evidence type="ECO:0000256" key="1">
    <source>
        <dbReference type="ARBA" id="ARBA00023015"/>
    </source>
</evidence>
<dbReference type="InterPro" id="IPR009057">
    <property type="entry name" value="Homeodomain-like_sf"/>
</dbReference>
<dbReference type="PANTHER" id="PTHR46796">
    <property type="entry name" value="HTH-TYPE TRANSCRIPTIONAL ACTIVATOR RHAS-RELATED"/>
    <property type="match status" value="1"/>
</dbReference>
<keyword evidence="3" id="KW-0804">Transcription</keyword>
<keyword evidence="6" id="KW-1185">Reference proteome</keyword>
<sequence length="350" mass="38383">MWHSASAADAAAADRFEWFADIVASSLIPVWMRSDHAADFEADVSVLDLGAVQVSRFSHVPLDSKRTAAHIRQGDPEQYQLALVTGNPMWISQQGNDSGLIAGDLVLWDSSRPQVAGCGDEGGRSNSVILHLPRTALPLPPKQMDRLLATRIPAQTGLGAILAGYLTTLTTHGPDCRSEDLVRMGRIALDLTAACLADRLGTPGDLPAETRAQAMRERIDAFIDDNLTDPGLTPSAIAAHHGLSLRTLYELFRDRDESVAATVRRRRLERCRTDLARPELRGHPVQAIAARWGFTSASGFSRTFREVYGLTPTEYRDHALHGLPDDRSCLAARNAEESRTLRIPRQVKRS</sequence>
<evidence type="ECO:0000259" key="4">
    <source>
        <dbReference type="PROSITE" id="PS01124"/>
    </source>
</evidence>
<organism evidence="5 6">
    <name type="scientific">Kitasatospora aburaviensis</name>
    <dbReference type="NCBI Taxonomy" id="67265"/>
    <lineage>
        <taxon>Bacteria</taxon>
        <taxon>Bacillati</taxon>
        <taxon>Actinomycetota</taxon>
        <taxon>Actinomycetes</taxon>
        <taxon>Kitasatosporales</taxon>
        <taxon>Streptomycetaceae</taxon>
        <taxon>Kitasatospora</taxon>
    </lineage>
</organism>
<gene>
    <name evidence="5" type="ORF">ACFP0N_11055</name>
</gene>
<name>A0ABW1EUN2_9ACTN</name>
<dbReference type="Proteomes" id="UP001596067">
    <property type="component" value="Unassembled WGS sequence"/>
</dbReference>
<evidence type="ECO:0000313" key="5">
    <source>
        <dbReference type="EMBL" id="MFC5885509.1"/>
    </source>
</evidence>
<evidence type="ECO:0000256" key="3">
    <source>
        <dbReference type="ARBA" id="ARBA00023163"/>
    </source>
</evidence>
<evidence type="ECO:0000256" key="2">
    <source>
        <dbReference type="ARBA" id="ARBA00023125"/>
    </source>
</evidence>
<dbReference type="PROSITE" id="PS01124">
    <property type="entry name" value="HTH_ARAC_FAMILY_2"/>
    <property type="match status" value="1"/>
</dbReference>
<protein>
    <submittedName>
        <fullName evidence="5">Helix-turn-helix domain-containing protein</fullName>
    </submittedName>
</protein>
<keyword evidence="1" id="KW-0805">Transcription regulation</keyword>
<dbReference type="SUPFAM" id="SSF46689">
    <property type="entry name" value="Homeodomain-like"/>
    <property type="match status" value="1"/>
</dbReference>
<dbReference type="EMBL" id="JBHSOD010000010">
    <property type="protein sequence ID" value="MFC5885509.1"/>
    <property type="molecule type" value="Genomic_DNA"/>
</dbReference>
<dbReference type="InterPro" id="IPR018060">
    <property type="entry name" value="HTH_AraC"/>
</dbReference>
<evidence type="ECO:0000313" key="6">
    <source>
        <dbReference type="Proteomes" id="UP001596067"/>
    </source>
</evidence>
<dbReference type="PANTHER" id="PTHR46796:SF6">
    <property type="entry name" value="ARAC SUBFAMILY"/>
    <property type="match status" value="1"/>
</dbReference>
<accession>A0ABW1EUN2</accession>
<keyword evidence="2" id="KW-0238">DNA-binding</keyword>
<dbReference type="SMART" id="SM00342">
    <property type="entry name" value="HTH_ARAC"/>
    <property type="match status" value="1"/>
</dbReference>
<dbReference type="Pfam" id="PF14525">
    <property type="entry name" value="AraC_binding_2"/>
    <property type="match status" value="1"/>
</dbReference>
<proteinExistence type="predicted"/>
<dbReference type="PRINTS" id="PR00032">
    <property type="entry name" value="HTHARAC"/>
</dbReference>
<dbReference type="RefSeq" id="WP_313761673.1">
    <property type="nucleotide sequence ID" value="NZ_BAAAVH010000049.1"/>
</dbReference>